<dbReference type="Proteomes" id="UP000236745">
    <property type="component" value="Unassembled WGS sequence"/>
</dbReference>
<dbReference type="Gene3D" id="3.30.870.10">
    <property type="entry name" value="Endonuclease Chain A"/>
    <property type="match status" value="1"/>
</dbReference>
<dbReference type="RefSeq" id="WP_104001773.1">
    <property type="nucleotide sequence ID" value="NZ_FNVQ01000001.1"/>
</dbReference>
<reference evidence="1 2" key="1">
    <citation type="submission" date="2016-10" db="EMBL/GenBank/DDBJ databases">
        <authorList>
            <person name="de Groot N.N."/>
        </authorList>
    </citation>
    <scope>NUCLEOTIDE SEQUENCE [LARGE SCALE GENOMIC DNA]</scope>
    <source>
        <strain evidence="1 2">DSM 22012</strain>
    </source>
</reference>
<evidence type="ECO:0000313" key="1">
    <source>
        <dbReference type="EMBL" id="SEF89837.1"/>
    </source>
</evidence>
<dbReference type="EMBL" id="FNVQ01000001">
    <property type="protein sequence ID" value="SEF89837.1"/>
    <property type="molecule type" value="Genomic_DNA"/>
</dbReference>
<name>A0A1H5VTH7_9GAMM</name>
<dbReference type="OrthoDB" id="6933556at2"/>
<evidence type="ECO:0008006" key="3">
    <source>
        <dbReference type="Google" id="ProtNLM"/>
    </source>
</evidence>
<sequence length="312" mass="34071">MADVKFLNGRQAITDELNMLIERQPQDAPVLLVVAYWGRGAEALLREGKSYKVVCNLTDGGTNPAVIESLMVSRECNIELRHHPRLHAKVVVSQSGTIVSSANFSTNGLCINDEEGNLEAGTFIPEGSDAYCSVRNWAWEIWLDAAEVDSAVLRAAKAAYASHQNVSQSEDSLQDNKPLLPSAGASLPQLDENEIFSHAAPNQKYPLKRGSSALLASYRAMVCRSGDGKEGLICAYAANLMWTHIGNSMSWHNGIFVLPRQVVNRWRDVNTIKDDEVAAFLSWLAKPGNASPSIGEVADDLLETGWNDYVNG</sequence>
<accession>A0A1H5VTH7</accession>
<proteinExistence type="predicted"/>
<evidence type="ECO:0000313" key="2">
    <source>
        <dbReference type="Proteomes" id="UP000236745"/>
    </source>
</evidence>
<organism evidence="1 2">
    <name type="scientific">Marinobacterium lutimaris</name>
    <dbReference type="NCBI Taxonomy" id="568106"/>
    <lineage>
        <taxon>Bacteria</taxon>
        <taxon>Pseudomonadati</taxon>
        <taxon>Pseudomonadota</taxon>
        <taxon>Gammaproteobacteria</taxon>
        <taxon>Oceanospirillales</taxon>
        <taxon>Oceanospirillaceae</taxon>
        <taxon>Marinobacterium</taxon>
    </lineage>
</organism>
<protein>
    <recommendedName>
        <fullName evidence="3">Phospholipase D-like domain-containing protein</fullName>
    </recommendedName>
</protein>
<dbReference type="AlphaFoldDB" id="A0A1H5VTH7"/>
<gene>
    <name evidence="1" type="ORF">SAMN05444390_101817</name>
</gene>
<keyword evidence="2" id="KW-1185">Reference proteome</keyword>
<dbReference type="CDD" id="cd09117">
    <property type="entry name" value="PLDc_Bfil_DEXD_like"/>
    <property type="match status" value="1"/>
</dbReference>